<dbReference type="InterPro" id="IPR017943">
    <property type="entry name" value="Bactericidal_perm-incr_a/b_dom"/>
</dbReference>
<reference evidence="5" key="1">
    <citation type="submission" date="2012-12" db="EMBL/GenBank/DDBJ databases">
        <authorList>
            <person name="Hellsten U."/>
            <person name="Grimwood J."/>
            <person name="Chapman J.A."/>
            <person name="Shapiro H."/>
            <person name="Aerts A."/>
            <person name="Otillar R.P."/>
            <person name="Terry A.Y."/>
            <person name="Boore J.L."/>
            <person name="Simakov O."/>
            <person name="Marletaz F."/>
            <person name="Cho S.-J."/>
            <person name="Edsinger-Gonzales E."/>
            <person name="Havlak P."/>
            <person name="Kuo D.-H."/>
            <person name="Larsson T."/>
            <person name="Lv J."/>
            <person name="Arendt D."/>
            <person name="Savage R."/>
            <person name="Osoegawa K."/>
            <person name="de Jong P."/>
            <person name="Lindberg D.R."/>
            <person name="Seaver E.C."/>
            <person name="Weisblat D.A."/>
            <person name="Putnam N.H."/>
            <person name="Grigoriev I.V."/>
            <person name="Rokhsar D.S."/>
        </authorList>
    </citation>
    <scope>NUCLEOTIDE SEQUENCE</scope>
    <source>
        <strain evidence="5">I ESC-2004</strain>
    </source>
</reference>
<protein>
    <recommendedName>
        <fullName evidence="2">Lipid-binding serum glycoprotein N-terminal domain-containing protein</fullName>
    </recommendedName>
</protein>
<accession>R7V9N8</accession>
<reference evidence="4" key="3">
    <citation type="submission" date="2015-06" db="UniProtKB">
        <authorList>
            <consortium name="EnsemblMetazoa"/>
        </authorList>
    </citation>
    <scope>IDENTIFICATION</scope>
</reference>
<dbReference type="Gene3D" id="3.15.10.10">
    <property type="entry name" value="Bactericidal permeability-increasing protein, domain 1"/>
    <property type="match status" value="1"/>
</dbReference>
<dbReference type="Proteomes" id="UP000014760">
    <property type="component" value="Unassembled WGS sequence"/>
</dbReference>
<dbReference type="PANTHER" id="PTHR10504:SF131">
    <property type="entry name" value="BPI2 DOMAIN-CONTAINING PROTEIN"/>
    <property type="match status" value="1"/>
</dbReference>
<evidence type="ECO:0000313" key="5">
    <source>
        <dbReference type="Proteomes" id="UP000014760"/>
    </source>
</evidence>
<evidence type="ECO:0000259" key="2">
    <source>
        <dbReference type="Pfam" id="PF01273"/>
    </source>
</evidence>
<dbReference type="STRING" id="283909.R7V9N8"/>
<dbReference type="PANTHER" id="PTHR10504">
    <property type="entry name" value="BACTERICIDAL PERMEABILITY-INCREASING BPI PROTEIN-RELATED"/>
    <property type="match status" value="1"/>
</dbReference>
<name>R7V9N8_CAPTE</name>
<dbReference type="InterPro" id="IPR032942">
    <property type="entry name" value="BPI/LBP/Plunc"/>
</dbReference>
<evidence type="ECO:0000256" key="1">
    <source>
        <dbReference type="SAM" id="SignalP"/>
    </source>
</evidence>
<feature type="domain" description="Lipid-binding serum glycoprotein N-terminal" evidence="2">
    <location>
        <begin position="43"/>
        <end position="192"/>
    </location>
</feature>
<dbReference type="AlphaFoldDB" id="R7V9N8"/>
<dbReference type="EMBL" id="AMQN01004592">
    <property type="status" value="NOT_ANNOTATED_CDS"/>
    <property type="molecule type" value="Genomic_DNA"/>
</dbReference>
<reference evidence="3 5" key="2">
    <citation type="journal article" date="2013" name="Nature">
        <title>Insights into bilaterian evolution from three spiralian genomes.</title>
        <authorList>
            <person name="Simakov O."/>
            <person name="Marletaz F."/>
            <person name="Cho S.J."/>
            <person name="Edsinger-Gonzales E."/>
            <person name="Havlak P."/>
            <person name="Hellsten U."/>
            <person name="Kuo D.H."/>
            <person name="Larsson T."/>
            <person name="Lv J."/>
            <person name="Arendt D."/>
            <person name="Savage R."/>
            <person name="Osoegawa K."/>
            <person name="de Jong P."/>
            <person name="Grimwood J."/>
            <person name="Chapman J.A."/>
            <person name="Shapiro H."/>
            <person name="Aerts A."/>
            <person name="Otillar R.P."/>
            <person name="Terry A.Y."/>
            <person name="Boore J.L."/>
            <person name="Grigoriev I.V."/>
            <person name="Lindberg D.R."/>
            <person name="Seaver E.C."/>
            <person name="Weisblat D.A."/>
            <person name="Putnam N.H."/>
            <person name="Rokhsar D.S."/>
        </authorList>
    </citation>
    <scope>NUCLEOTIDE SEQUENCE</scope>
    <source>
        <strain evidence="3 5">I ESC-2004</strain>
    </source>
</reference>
<dbReference type="GO" id="GO:0008289">
    <property type="term" value="F:lipid binding"/>
    <property type="evidence" value="ECO:0007669"/>
    <property type="project" value="InterPro"/>
</dbReference>
<sequence>MSLPTFAFCLLLASAAAVDISTIHDDINKALNDAIDEFVADLPNQAIDNIEGSEGRIKYSITNNRVTSFTRGTAKVDIKKEGSVIISLAGFGVSAEGNWRYKYRKGFIKIRDSGRYRASAGGVALSTTVAIDVDENGKISLRQTACAGNVDGLRMKLRGGASWLYNMFLKKVVRRFKGKLGGIVCKKLGKVIAKQSDKIPPIGMLY</sequence>
<dbReference type="GO" id="GO:0005615">
    <property type="term" value="C:extracellular space"/>
    <property type="evidence" value="ECO:0007669"/>
    <property type="project" value="TreeGrafter"/>
</dbReference>
<feature type="signal peptide" evidence="1">
    <location>
        <begin position="1"/>
        <end position="17"/>
    </location>
</feature>
<keyword evidence="5" id="KW-1185">Reference proteome</keyword>
<evidence type="ECO:0000313" key="4">
    <source>
        <dbReference type="EnsemblMetazoa" id="CapteP219444"/>
    </source>
</evidence>
<dbReference type="InterPro" id="IPR017942">
    <property type="entry name" value="Lipid-bd_serum_glycop_N"/>
</dbReference>
<dbReference type="Pfam" id="PF01273">
    <property type="entry name" value="LBP_BPI_CETP"/>
    <property type="match status" value="1"/>
</dbReference>
<gene>
    <name evidence="3" type="ORF">CAPTEDRAFT_219444</name>
</gene>
<organism evidence="3">
    <name type="scientific">Capitella teleta</name>
    <name type="common">Polychaete worm</name>
    <dbReference type="NCBI Taxonomy" id="283909"/>
    <lineage>
        <taxon>Eukaryota</taxon>
        <taxon>Metazoa</taxon>
        <taxon>Spiralia</taxon>
        <taxon>Lophotrochozoa</taxon>
        <taxon>Annelida</taxon>
        <taxon>Polychaeta</taxon>
        <taxon>Sedentaria</taxon>
        <taxon>Scolecida</taxon>
        <taxon>Capitellidae</taxon>
        <taxon>Capitella</taxon>
    </lineage>
</organism>
<dbReference type="HOGENOM" id="CLU_110068_0_0_1"/>
<evidence type="ECO:0000313" key="3">
    <source>
        <dbReference type="EMBL" id="ELU15192.1"/>
    </source>
</evidence>
<dbReference type="EnsemblMetazoa" id="CapteT219444">
    <property type="protein sequence ID" value="CapteP219444"/>
    <property type="gene ID" value="CapteG219444"/>
</dbReference>
<dbReference type="OMA" id="ISMIESH"/>
<dbReference type="EMBL" id="KB293927">
    <property type="protein sequence ID" value="ELU15192.1"/>
    <property type="molecule type" value="Genomic_DNA"/>
</dbReference>
<dbReference type="OrthoDB" id="10255543at2759"/>
<proteinExistence type="predicted"/>
<feature type="chain" id="PRO_5008788884" description="Lipid-binding serum glycoprotein N-terminal domain-containing protein" evidence="1">
    <location>
        <begin position="18"/>
        <end position="206"/>
    </location>
</feature>
<keyword evidence="1" id="KW-0732">Signal</keyword>
<dbReference type="SUPFAM" id="SSF55394">
    <property type="entry name" value="Bactericidal permeability-increasing protein, BPI"/>
    <property type="match status" value="1"/>
</dbReference>